<organism evidence="2 3">
    <name type="scientific">Paraburkholderia sabiae</name>
    <dbReference type="NCBI Taxonomy" id="273251"/>
    <lineage>
        <taxon>Bacteria</taxon>
        <taxon>Pseudomonadati</taxon>
        <taxon>Pseudomonadota</taxon>
        <taxon>Betaproteobacteria</taxon>
        <taxon>Burkholderiales</taxon>
        <taxon>Burkholderiaceae</taxon>
        <taxon>Paraburkholderia</taxon>
    </lineage>
</organism>
<dbReference type="Proteomes" id="UP001494588">
    <property type="component" value="Unassembled WGS sequence"/>
</dbReference>
<evidence type="ECO:0000313" key="3">
    <source>
        <dbReference type="Proteomes" id="UP001494588"/>
    </source>
</evidence>
<accession>A0ABU9Q5R9</accession>
<protein>
    <submittedName>
        <fullName evidence="2">Uncharacterized protein</fullName>
    </submittedName>
</protein>
<comment type="caution">
    <text evidence="2">The sequence shown here is derived from an EMBL/GenBank/DDBJ whole genome shotgun (WGS) entry which is preliminary data.</text>
</comment>
<evidence type="ECO:0000256" key="1">
    <source>
        <dbReference type="SAM" id="Phobius"/>
    </source>
</evidence>
<reference evidence="2 3" key="1">
    <citation type="submission" date="2024-01" db="EMBL/GenBank/DDBJ databases">
        <title>The diversity of rhizobia nodulating Mimosa spp. in eleven states of Brazil covering several biomes is determined by host plant, location, and edaphic factors.</title>
        <authorList>
            <person name="Rouws L."/>
            <person name="Barauna A."/>
            <person name="Beukes C."/>
            <person name="De Faria S.M."/>
            <person name="Gross E."/>
            <person name="Dos Reis Junior F.B."/>
            <person name="Simon M."/>
            <person name="Maluk M."/>
            <person name="Odee D.W."/>
            <person name="Kenicer G."/>
            <person name="Young J.P.W."/>
            <person name="Reis V.M."/>
            <person name="Zilli J."/>
            <person name="James E.K."/>
        </authorList>
    </citation>
    <scope>NUCLEOTIDE SEQUENCE [LARGE SCALE GENOMIC DNA]</scope>
    <source>
        <strain evidence="2 3">JPY77</strain>
    </source>
</reference>
<dbReference type="EMBL" id="JAZHGC010000002">
    <property type="protein sequence ID" value="MEM5284776.1"/>
    <property type="molecule type" value="Genomic_DNA"/>
</dbReference>
<feature type="transmembrane region" description="Helical" evidence="1">
    <location>
        <begin position="33"/>
        <end position="54"/>
    </location>
</feature>
<proteinExistence type="predicted"/>
<keyword evidence="1" id="KW-0812">Transmembrane</keyword>
<keyword evidence="3" id="KW-1185">Reference proteome</keyword>
<keyword evidence="1" id="KW-0472">Membrane</keyword>
<sequence length="88" mass="9707">MDVIFRAAHTSLRAFYGVLAWLRDRSKNVCRSVILAGTGGLKAAFFCLLFFAAAKKSRCRPAQGQREKHRYEIADASAAAKSKDKNGD</sequence>
<gene>
    <name evidence="2" type="ORF">V4C55_03620</name>
</gene>
<evidence type="ECO:0000313" key="2">
    <source>
        <dbReference type="EMBL" id="MEM5284776.1"/>
    </source>
</evidence>
<name>A0ABU9Q5R9_9BURK</name>
<keyword evidence="1" id="KW-1133">Transmembrane helix</keyword>
<dbReference type="RefSeq" id="WP_201648689.1">
    <property type="nucleotide sequence ID" value="NZ_CAJHCS010000003.1"/>
</dbReference>